<name>A0A429XI31_9RICK</name>
<dbReference type="SUPFAM" id="SSF50249">
    <property type="entry name" value="Nucleic acid-binding proteins"/>
    <property type="match status" value="1"/>
</dbReference>
<feature type="domain" description="RecG wedge" evidence="1">
    <location>
        <begin position="16"/>
        <end position="61"/>
    </location>
</feature>
<dbReference type="Proteomes" id="UP000279470">
    <property type="component" value="Unassembled WGS sequence"/>
</dbReference>
<evidence type="ECO:0000259" key="1">
    <source>
        <dbReference type="Pfam" id="PF17191"/>
    </source>
</evidence>
<dbReference type="AlphaFoldDB" id="A0A429XI31"/>
<dbReference type="EMBL" id="RXFM01000053">
    <property type="protein sequence ID" value="RST65376.1"/>
    <property type="molecule type" value="Genomic_DNA"/>
</dbReference>
<dbReference type="Pfam" id="PF17191">
    <property type="entry name" value="RecG_wedge"/>
    <property type="match status" value="1"/>
</dbReference>
<keyword evidence="3" id="KW-1185">Reference proteome</keyword>
<dbReference type="InterPro" id="IPR012340">
    <property type="entry name" value="NA-bd_OB-fold"/>
</dbReference>
<evidence type="ECO:0000313" key="2">
    <source>
        <dbReference type="EMBL" id="RST65376.1"/>
    </source>
</evidence>
<proteinExistence type="predicted"/>
<dbReference type="InterPro" id="IPR033454">
    <property type="entry name" value="RecG_wedge"/>
</dbReference>
<comment type="caution">
    <text evidence="2">The sequence shown here is derived from an EMBL/GenBank/DDBJ whole genome shotgun (WGS) entry which is preliminary data.</text>
</comment>
<gene>
    <name evidence="2" type="ORF">EIC27_04230</name>
</gene>
<sequence length="63" mass="7427">MSKVHNDFISFLKKDISSILNVGDKRAKLFIKLGIKNYRDLLLHIPNDYIDRSYSPKIYDINK</sequence>
<dbReference type="RefSeq" id="WP_126044883.1">
    <property type="nucleotide sequence ID" value="NZ_RXFM01000053.1"/>
</dbReference>
<organism evidence="2 3">
    <name type="scientific">Candidatus Aquarickettsia rohweri</name>
    <dbReference type="NCBI Taxonomy" id="2602574"/>
    <lineage>
        <taxon>Bacteria</taxon>
        <taxon>Pseudomonadati</taxon>
        <taxon>Pseudomonadota</taxon>
        <taxon>Alphaproteobacteria</taxon>
        <taxon>Rickettsiales</taxon>
        <taxon>Candidatus Midichloriaceae</taxon>
        <taxon>Candidatus Aquarickettsia</taxon>
    </lineage>
</organism>
<reference evidence="3" key="1">
    <citation type="submission" date="2018-11" db="EMBL/GenBank/DDBJ databases">
        <title>Phylogenetic, genomic, and biogeographic characterization of a novel and ubiquitous marine invertebrate-associated Rickettsiales parasite, Candidatus Marinoinvertebrata rohwerii, gen. nov., sp. nov.</title>
        <authorList>
            <person name="Klinges J.G."/>
            <person name="Rosales S.M."/>
            <person name="Mcminds R."/>
            <person name="Shaver E.C."/>
            <person name="Shantz A."/>
            <person name="Peters E.C."/>
            <person name="Burkepile D.E."/>
            <person name="Silliman B.R."/>
            <person name="Vega Thurber R.L."/>
        </authorList>
    </citation>
    <scope>NUCLEOTIDE SEQUENCE [LARGE SCALE GENOMIC DNA]</scope>
    <source>
        <strain evidence="3">a_cerv_44</strain>
    </source>
</reference>
<accession>A0A429XI31</accession>
<protein>
    <recommendedName>
        <fullName evidence="1">RecG wedge domain-containing protein</fullName>
    </recommendedName>
</protein>
<evidence type="ECO:0000313" key="3">
    <source>
        <dbReference type="Proteomes" id="UP000279470"/>
    </source>
</evidence>